<feature type="domain" description="Manganese/iron superoxide dismutase C-terminal" evidence="2">
    <location>
        <begin position="92"/>
        <end position="146"/>
    </location>
</feature>
<name>A0A286UNG3_9AGAM</name>
<evidence type="ECO:0000259" key="2">
    <source>
        <dbReference type="Pfam" id="PF02777"/>
    </source>
</evidence>
<keyword evidence="4" id="KW-1185">Reference proteome</keyword>
<proteinExistence type="predicted"/>
<dbReference type="AlphaFoldDB" id="A0A286UNG3"/>
<dbReference type="GO" id="GO:0046872">
    <property type="term" value="F:metal ion binding"/>
    <property type="evidence" value="ECO:0007669"/>
    <property type="project" value="InterPro"/>
</dbReference>
<dbReference type="STRING" id="2282107.A0A286UNG3"/>
<dbReference type="SUPFAM" id="SSF46609">
    <property type="entry name" value="Fe,Mn superoxide dismutase (SOD), N-terminal domain"/>
    <property type="match status" value="1"/>
</dbReference>
<dbReference type="InParanoid" id="A0A286UNG3"/>
<reference evidence="3 4" key="1">
    <citation type="journal article" date="2017" name="Mol. Ecol.">
        <title>Comparative and population genomic landscape of Phellinus noxius: A hypervariable fungus causing root rot in trees.</title>
        <authorList>
            <person name="Chung C.L."/>
            <person name="Lee T.J."/>
            <person name="Akiba M."/>
            <person name="Lee H.H."/>
            <person name="Kuo T.H."/>
            <person name="Liu D."/>
            <person name="Ke H.M."/>
            <person name="Yokoi T."/>
            <person name="Roa M.B."/>
            <person name="Lu M.J."/>
            <person name="Chang Y.Y."/>
            <person name="Ann P.J."/>
            <person name="Tsai J.N."/>
            <person name="Chen C.Y."/>
            <person name="Tzean S.S."/>
            <person name="Ota Y."/>
            <person name="Hattori T."/>
            <person name="Sahashi N."/>
            <person name="Liou R.F."/>
            <person name="Kikuchi T."/>
            <person name="Tsai I.J."/>
        </authorList>
    </citation>
    <scope>NUCLEOTIDE SEQUENCE [LARGE SCALE GENOMIC DNA]</scope>
    <source>
        <strain evidence="3 4">FFPRI411160</strain>
    </source>
</reference>
<gene>
    <name evidence="3" type="ORF">PNOK_0375500</name>
</gene>
<dbReference type="Proteomes" id="UP000217199">
    <property type="component" value="Unassembled WGS sequence"/>
</dbReference>
<dbReference type="FunCoup" id="A0A286UNG3">
    <property type="interactions" value="29"/>
</dbReference>
<dbReference type="OrthoDB" id="275227at2759"/>
<dbReference type="InterPro" id="IPR036314">
    <property type="entry name" value="SOD_C_sf"/>
</dbReference>
<sequence length="289" mass="32283">MRCRHARTFLTHSLKTVLEWQQGLLDRLNDQVKDTPFKNESILQTIINTANDAEYIQAFNYASLAANNNFFLNCIKPQPKESNKSNIDEMSMDVKQAIATQFSDLGMLQERFVASASGMTSSGWLWLVTDGQQQLAVMPTFGSGTLLIRHRLALNDLSASTVFASETRPQEFAGSSPSVASSSQDPHSPARSIHSSALVRLGGFSVLDRSAESLPVSEAQRLKAFSEGNKVYPLFCLSIHEHAWMSAGLGVWGKEEYVRRFFSVLDWKSISATYEKFHMTNYRGAVLMR</sequence>
<dbReference type="InterPro" id="IPR036324">
    <property type="entry name" value="Mn/Fe_SOD_N_sf"/>
</dbReference>
<dbReference type="SUPFAM" id="SSF54719">
    <property type="entry name" value="Fe,Mn superoxide dismutase (SOD), C-terminal domain"/>
    <property type="match status" value="1"/>
</dbReference>
<dbReference type="Pfam" id="PF02777">
    <property type="entry name" value="Sod_Fe_C"/>
    <property type="match status" value="1"/>
</dbReference>
<evidence type="ECO:0000313" key="3">
    <source>
        <dbReference type="EMBL" id="PAV21128.1"/>
    </source>
</evidence>
<feature type="compositionally biased region" description="Low complexity" evidence="1">
    <location>
        <begin position="175"/>
        <end position="189"/>
    </location>
</feature>
<dbReference type="EMBL" id="NBII01000003">
    <property type="protein sequence ID" value="PAV21128.1"/>
    <property type="molecule type" value="Genomic_DNA"/>
</dbReference>
<evidence type="ECO:0000256" key="1">
    <source>
        <dbReference type="SAM" id="MobiDB-lite"/>
    </source>
</evidence>
<dbReference type="PANTHER" id="PTHR42769:SF3">
    <property type="entry name" value="SUPEROXIDE DISMUTASE [FE] 2, CHLOROPLASTIC"/>
    <property type="match status" value="1"/>
</dbReference>
<dbReference type="InterPro" id="IPR019832">
    <property type="entry name" value="Mn/Fe_SOD_C"/>
</dbReference>
<dbReference type="GO" id="GO:0004784">
    <property type="term" value="F:superoxide dismutase activity"/>
    <property type="evidence" value="ECO:0007669"/>
    <property type="project" value="InterPro"/>
</dbReference>
<comment type="caution">
    <text evidence="3">The sequence shown here is derived from an EMBL/GenBank/DDBJ whole genome shotgun (WGS) entry which is preliminary data.</text>
</comment>
<organism evidence="3 4">
    <name type="scientific">Pyrrhoderma noxium</name>
    <dbReference type="NCBI Taxonomy" id="2282107"/>
    <lineage>
        <taxon>Eukaryota</taxon>
        <taxon>Fungi</taxon>
        <taxon>Dikarya</taxon>
        <taxon>Basidiomycota</taxon>
        <taxon>Agaricomycotina</taxon>
        <taxon>Agaricomycetes</taxon>
        <taxon>Hymenochaetales</taxon>
        <taxon>Hymenochaetaceae</taxon>
        <taxon>Pyrrhoderma</taxon>
    </lineage>
</organism>
<protein>
    <submittedName>
        <fullName evidence="3">Manganese superoxide dismutase</fullName>
    </submittedName>
</protein>
<feature type="region of interest" description="Disordered" evidence="1">
    <location>
        <begin position="168"/>
        <end position="191"/>
    </location>
</feature>
<dbReference type="PANTHER" id="PTHR42769">
    <property type="entry name" value="SUPEROXIDE DISMUTASE"/>
    <property type="match status" value="1"/>
</dbReference>
<evidence type="ECO:0000313" key="4">
    <source>
        <dbReference type="Proteomes" id="UP000217199"/>
    </source>
</evidence>
<dbReference type="Gene3D" id="3.55.40.20">
    <property type="entry name" value="Iron/manganese superoxide dismutase, C-terminal domain"/>
    <property type="match status" value="1"/>
</dbReference>
<accession>A0A286UNG3</accession>